<organism evidence="2 3">
    <name type="scientific">Mangrovimicrobium sediminis</name>
    <dbReference type="NCBI Taxonomy" id="2562682"/>
    <lineage>
        <taxon>Bacteria</taxon>
        <taxon>Pseudomonadati</taxon>
        <taxon>Pseudomonadota</taxon>
        <taxon>Gammaproteobacteria</taxon>
        <taxon>Cellvibrionales</taxon>
        <taxon>Halieaceae</taxon>
        <taxon>Mangrovimicrobium</taxon>
    </lineage>
</organism>
<name>A0A4Z0M4Q7_9GAMM</name>
<accession>A0A4Z0M4Q7</accession>
<gene>
    <name evidence="2" type="ORF">E4634_09190</name>
</gene>
<comment type="caution">
    <text evidence="2">The sequence shown here is derived from an EMBL/GenBank/DDBJ whole genome shotgun (WGS) entry which is preliminary data.</text>
</comment>
<dbReference type="PIRSF" id="PIRSF010256">
    <property type="entry name" value="CoxE_vWa"/>
    <property type="match status" value="1"/>
</dbReference>
<feature type="compositionally biased region" description="Basic and acidic residues" evidence="1">
    <location>
        <begin position="75"/>
        <end position="84"/>
    </location>
</feature>
<dbReference type="PANTHER" id="PTHR39338:SF5">
    <property type="entry name" value="BLR6139 PROTEIN"/>
    <property type="match status" value="1"/>
</dbReference>
<dbReference type="EMBL" id="SRLE01000006">
    <property type="protein sequence ID" value="TGD74285.1"/>
    <property type="molecule type" value="Genomic_DNA"/>
</dbReference>
<dbReference type="OrthoDB" id="9790469at2"/>
<dbReference type="InterPro" id="IPR008912">
    <property type="entry name" value="Uncharacterised_CoxE"/>
</dbReference>
<dbReference type="PANTHER" id="PTHR39338">
    <property type="entry name" value="BLL5662 PROTEIN-RELATED"/>
    <property type="match status" value="1"/>
</dbReference>
<dbReference type="RefSeq" id="WP_135443073.1">
    <property type="nucleotide sequence ID" value="NZ_SRLE01000006.1"/>
</dbReference>
<dbReference type="SUPFAM" id="SSF53300">
    <property type="entry name" value="vWA-like"/>
    <property type="match status" value="1"/>
</dbReference>
<reference evidence="2 3" key="1">
    <citation type="submission" date="2019-04" db="EMBL/GenBank/DDBJ databases">
        <title>Taxonomy of novel Haliea sp. from mangrove soil of West Coast of India.</title>
        <authorList>
            <person name="Verma A."/>
            <person name="Kumar P."/>
            <person name="Krishnamurthi S."/>
        </authorList>
    </citation>
    <scope>NUCLEOTIDE SEQUENCE [LARGE SCALE GENOMIC DNA]</scope>
    <source>
        <strain evidence="2 3">SAOS-164</strain>
    </source>
</reference>
<protein>
    <submittedName>
        <fullName evidence="2">VWA domain-containing protein</fullName>
    </submittedName>
</protein>
<dbReference type="Pfam" id="PF05762">
    <property type="entry name" value="VWA_CoxE"/>
    <property type="match status" value="1"/>
</dbReference>
<proteinExistence type="predicted"/>
<keyword evidence="3" id="KW-1185">Reference proteome</keyword>
<evidence type="ECO:0000313" key="3">
    <source>
        <dbReference type="Proteomes" id="UP000298050"/>
    </source>
</evidence>
<feature type="region of interest" description="Disordered" evidence="1">
    <location>
        <begin position="75"/>
        <end position="102"/>
    </location>
</feature>
<dbReference type="CDD" id="cd00198">
    <property type="entry name" value="vWFA"/>
    <property type="match status" value="1"/>
</dbReference>
<sequence>MAAGLLGFIDILRTHHLRISPAESLDAVRAAELLGYANRERLRDGLCTTLAKTADERTTFLRCFDQYFRRELGDFSQTSDEREQQPPNAGGAPGGLSAGSGADVPEALAQAARQDPRIDQLLQSSLMQALLRNDRNLLSLNISQASERAGLQQIRIFTQKGQYSRRILAALGEEQLRAGIVALERSESPALDDLRRYRDILREQVRDFIDGQYLVHAHGRNQQLIEDMLSRTRLSNIEAAYVERAQELVRRMAKKLAARYAPRRRDHRRGQLDMRKTLSRGAAHDGLMFDLRWRRVRRERPQVFAICDVSGSVAPYAKFLLLFLYCLQEVLPRVRSFVFANRLGEVTNLFREYPVEQAIELANHTYGGATDYGAAFQDFANLALDDVRSSATVIILGDARNNHGEPRLDLLQKIYRRANRVIWLNPESRNSWKTGDSEMLRYLSACHFSAECNNLRQLERVIEQVLKNAR</sequence>
<evidence type="ECO:0000256" key="1">
    <source>
        <dbReference type="SAM" id="MobiDB-lite"/>
    </source>
</evidence>
<dbReference type="AlphaFoldDB" id="A0A4Z0M4Q7"/>
<dbReference type="InterPro" id="IPR036465">
    <property type="entry name" value="vWFA_dom_sf"/>
</dbReference>
<dbReference type="InterPro" id="IPR011195">
    <property type="entry name" value="UCP010256"/>
</dbReference>
<dbReference type="Proteomes" id="UP000298050">
    <property type="component" value="Unassembled WGS sequence"/>
</dbReference>
<evidence type="ECO:0000313" key="2">
    <source>
        <dbReference type="EMBL" id="TGD74285.1"/>
    </source>
</evidence>